<accession>A0ABP1DXG1</accession>
<evidence type="ECO:0000313" key="2">
    <source>
        <dbReference type="Proteomes" id="UP001497453"/>
    </source>
</evidence>
<organism evidence="1 2">
    <name type="scientific">Somion occarium</name>
    <dbReference type="NCBI Taxonomy" id="3059160"/>
    <lineage>
        <taxon>Eukaryota</taxon>
        <taxon>Fungi</taxon>
        <taxon>Dikarya</taxon>
        <taxon>Basidiomycota</taxon>
        <taxon>Agaricomycotina</taxon>
        <taxon>Agaricomycetes</taxon>
        <taxon>Polyporales</taxon>
        <taxon>Cerrenaceae</taxon>
        <taxon>Somion</taxon>
    </lineage>
</organism>
<reference evidence="2" key="1">
    <citation type="submission" date="2024-04" db="EMBL/GenBank/DDBJ databases">
        <authorList>
            <person name="Shaw F."/>
            <person name="Minotto A."/>
        </authorList>
    </citation>
    <scope>NUCLEOTIDE SEQUENCE [LARGE SCALE GENOMIC DNA]</scope>
</reference>
<dbReference type="EMBL" id="OZ037950">
    <property type="protein sequence ID" value="CAL1712488.1"/>
    <property type="molecule type" value="Genomic_DNA"/>
</dbReference>
<keyword evidence="2" id="KW-1185">Reference proteome</keyword>
<gene>
    <name evidence="1" type="ORF">GFSPODELE1_LOCUS8849</name>
</gene>
<protein>
    <submittedName>
        <fullName evidence="1">Uncharacterized protein</fullName>
    </submittedName>
</protein>
<name>A0ABP1DXG1_9APHY</name>
<sequence>MHMPQVGFHKTAQCLPAARLFGTLVARIGKYVATLRQVSTSPYAPSLVLFSVRLQARSPVSETWISLRQDHLVLKLTRSGIGVHNRNNYTVSLHLLNTHPKPSTSGPIGHLPVTTLPHYSTGLLAFLSVTSLSCPPNALDLHMHISPFGHLYPYIWPCDSRLAASISTYSDMTGQVLLKSLKTSITLRLFCFPPSGDCSDTFEEANLQNYGAMHD</sequence>
<proteinExistence type="predicted"/>
<evidence type="ECO:0000313" key="1">
    <source>
        <dbReference type="EMBL" id="CAL1712488.1"/>
    </source>
</evidence>
<dbReference type="Proteomes" id="UP001497453">
    <property type="component" value="Chromosome 7"/>
</dbReference>